<reference evidence="3" key="1">
    <citation type="submission" date="2015-01" db="EMBL/GenBank/DDBJ databases">
        <authorList>
            <person name="Durling Mikael"/>
        </authorList>
    </citation>
    <scope>NUCLEOTIDE SEQUENCE</scope>
</reference>
<gene>
    <name evidence="3" type="ORF">BN869_000010912_1</name>
</gene>
<dbReference type="PROSITE" id="PS50088">
    <property type="entry name" value="ANK_REPEAT"/>
    <property type="match status" value="2"/>
</dbReference>
<evidence type="ECO:0000256" key="1">
    <source>
        <dbReference type="PROSITE-ProRule" id="PRU00023"/>
    </source>
</evidence>
<dbReference type="SMART" id="SM00248">
    <property type="entry name" value="ANK"/>
    <property type="match status" value="4"/>
</dbReference>
<keyword evidence="1" id="KW-0040">ANK repeat</keyword>
<feature type="domain" description="Heterokaryon incompatibility" evidence="2">
    <location>
        <begin position="452"/>
        <end position="618"/>
    </location>
</feature>
<dbReference type="PANTHER" id="PTHR33112:SF16">
    <property type="entry name" value="HETEROKARYON INCOMPATIBILITY DOMAIN-CONTAINING PROTEIN"/>
    <property type="match status" value="1"/>
</dbReference>
<dbReference type="InterPro" id="IPR036770">
    <property type="entry name" value="Ankyrin_rpt-contain_sf"/>
</dbReference>
<sequence>MASNELESLFLFASKYPRLYENLNERYQELLEGGHDPNEEWGDGRGPIRSSPLFSAIVDENVQLTTLLLKFGADATRYNGKGRTALHEAISRAHKPIIELLLEWGTNPETPLNSEFLQGATALHLAVSGGQVDIVQSLLSHGCNPQARCESGWTPADIAILDHHTAVLEVLLSKINLETMCSPGNNDQCCLSLDAKADGNTSLLASHLLEHGVRASDREHHAFFRSGLSRSLDLLNPNMATSDLSKALIDHMEGFLRLRAGINGLINWARNLCKACIEFNTRNGEILFTAFDHSRDLPSLKASSENGCDLCQLLLEALDNHWCLLHQIDKHWIEELGVNPKVRLLLENKEVVPRFGSHRLIVLCGEKISFMDLNHVQKQINEAVSQTAPTDTMTTGSERSLAVAKAWMERCEAEHETCRRLKLGKLPSRVIEISNDLHPPKIHISVGEQLPYVALSYCWGADQNIRLLSTNVETYMEGIPSEAIPRTIADALEITKALGLKYLWVDSLCILQDSEQDLQHELSYMGEIYANAWLTIAPKNSSSCNDGCFRKRDWKTSAIVPLDIRLPPPTEQRISQIHLQVENKRTSCVNRLMVLPRHRMEKSGKKSVLRTRGWTLQEEILSCRMLHCSDRELSWTCLEGRCTERIPEQEDIRGRRKWKYAMRRVIVTGIDGYGNLNKLTQEDVLNNWLEIVENYLKRELSKPEDRLAAIQGVQEAIGRILNDTPVAGIWKGQFLAPSLLWKVSDPKAKSAVSLFPCPSWSWASVFRPSKYTQIPSGKTNKDWVWYHDVRYFVEATAWDIHDKGPHGVQGHVTLRCKLIRESDMNCEKIIVQEFPNGPPRNRGGKEFINMMIHDDYEGGTRASDILLMPVQTNRFIPGARDRNRAGDYDIETQLLRLEKISPAQEDYRRIGLMVTKSWENKWLEQAGTHEIRLF</sequence>
<dbReference type="InterPro" id="IPR010730">
    <property type="entry name" value="HET"/>
</dbReference>
<feature type="repeat" description="ANK" evidence="1">
    <location>
        <begin position="81"/>
        <end position="113"/>
    </location>
</feature>
<evidence type="ECO:0000259" key="2">
    <source>
        <dbReference type="Pfam" id="PF06985"/>
    </source>
</evidence>
<dbReference type="PANTHER" id="PTHR33112">
    <property type="entry name" value="DOMAIN PROTEIN, PUTATIVE-RELATED"/>
    <property type="match status" value="1"/>
</dbReference>
<organism evidence="3">
    <name type="scientific">Bionectria ochroleuca</name>
    <name type="common">Gliocladium roseum</name>
    <dbReference type="NCBI Taxonomy" id="29856"/>
    <lineage>
        <taxon>Eukaryota</taxon>
        <taxon>Fungi</taxon>
        <taxon>Dikarya</taxon>
        <taxon>Ascomycota</taxon>
        <taxon>Pezizomycotina</taxon>
        <taxon>Sordariomycetes</taxon>
        <taxon>Hypocreomycetidae</taxon>
        <taxon>Hypocreales</taxon>
        <taxon>Bionectriaceae</taxon>
        <taxon>Clonostachys</taxon>
    </lineage>
</organism>
<proteinExistence type="predicted"/>
<dbReference type="Pfam" id="PF12796">
    <property type="entry name" value="Ank_2"/>
    <property type="match status" value="2"/>
</dbReference>
<dbReference type="Gene3D" id="1.25.40.20">
    <property type="entry name" value="Ankyrin repeat-containing domain"/>
    <property type="match status" value="1"/>
</dbReference>
<name>A0A0B7KCN9_BIOOC</name>
<dbReference type="Pfam" id="PF06985">
    <property type="entry name" value="HET"/>
    <property type="match status" value="1"/>
</dbReference>
<dbReference type="EMBL" id="CDPU01000046">
    <property type="protein sequence ID" value="CEO54854.1"/>
    <property type="molecule type" value="Genomic_DNA"/>
</dbReference>
<feature type="repeat" description="ANK" evidence="1">
    <location>
        <begin position="118"/>
        <end position="150"/>
    </location>
</feature>
<protein>
    <recommendedName>
        <fullName evidence="2">Heterokaryon incompatibility domain-containing protein</fullName>
    </recommendedName>
</protein>
<evidence type="ECO:0000313" key="3">
    <source>
        <dbReference type="EMBL" id="CEO54854.1"/>
    </source>
</evidence>
<dbReference type="SUPFAM" id="SSF48403">
    <property type="entry name" value="Ankyrin repeat"/>
    <property type="match status" value="1"/>
</dbReference>
<dbReference type="InterPro" id="IPR002110">
    <property type="entry name" value="Ankyrin_rpt"/>
</dbReference>
<dbReference type="AlphaFoldDB" id="A0A0B7KCN9"/>
<dbReference type="PROSITE" id="PS50297">
    <property type="entry name" value="ANK_REP_REGION"/>
    <property type="match status" value="2"/>
</dbReference>
<accession>A0A0B7KCN9</accession>